<keyword evidence="16" id="KW-1185">Reference proteome</keyword>
<evidence type="ECO:0000256" key="5">
    <source>
        <dbReference type="ARBA" id="ARBA00022737"/>
    </source>
</evidence>
<dbReference type="Gene3D" id="3.10.580.10">
    <property type="entry name" value="CBS-domain"/>
    <property type="match status" value="1"/>
</dbReference>
<dbReference type="InterPro" id="IPR002550">
    <property type="entry name" value="CNNM"/>
</dbReference>
<dbReference type="Proteomes" id="UP001596380">
    <property type="component" value="Unassembled WGS sequence"/>
</dbReference>
<feature type="domain" description="CBS" evidence="13">
    <location>
        <begin position="291"/>
        <end position="348"/>
    </location>
</feature>
<evidence type="ECO:0000256" key="3">
    <source>
        <dbReference type="ARBA" id="ARBA00022475"/>
    </source>
</evidence>
<dbReference type="EMBL" id="JBHSXS010000002">
    <property type="protein sequence ID" value="MFC6878994.1"/>
    <property type="molecule type" value="Genomic_DNA"/>
</dbReference>
<dbReference type="RefSeq" id="WP_175250170.1">
    <property type="nucleotide sequence ID" value="NZ_JBHSXS010000002.1"/>
</dbReference>
<comment type="similarity">
    <text evidence="2">Belongs to the UPF0053 family.</text>
</comment>
<name>A0ABW2CDD6_9ACTN</name>
<keyword evidence="7 9" id="KW-0129">CBS domain</keyword>
<feature type="domain" description="CBS" evidence="13">
    <location>
        <begin position="226"/>
        <end position="285"/>
    </location>
</feature>
<feature type="domain" description="CNNM transmembrane" evidence="14">
    <location>
        <begin position="6"/>
        <end position="207"/>
    </location>
</feature>
<comment type="caution">
    <text evidence="15">The sequence shown here is derived from an EMBL/GenBank/DDBJ whole genome shotgun (WGS) entry which is preliminary data.</text>
</comment>
<evidence type="ECO:0000256" key="9">
    <source>
        <dbReference type="PROSITE-ProRule" id="PRU00703"/>
    </source>
</evidence>
<keyword evidence="3" id="KW-1003">Cell membrane</keyword>
<dbReference type="InterPro" id="IPR000644">
    <property type="entry name" value="CBS_dom"/>
</dbReference>
<evidence type="ECO:0000313" key="15">
    <source>
        <dbReference type="EMBL" id="MFC6878994.1"/>
    </source>
</evidence>
<feature type="transmembrane region" description="Helical" evidence="12">
    <location>
        <begin position="146"/>
        <end position="164"/>
    </location>
</feature>
<evidence type="ECO:0000256" key="4">
    <source>
        <dbReference type="ARBA" id="ARBA00022692"/>
    </source>
</evidence>
<dbReference type="PANTHER" id="PTHR43099">
    <property type="entry name" value="UPF0053 PROTEIN YRKA"/>
    <property type="match status" value="1"/>
</dbReference>
<protein>
    <submittedName>
        <fullName evidence="15">Hemolysin family protein</fullName>
    </submittedName>
</protein>
<dbReference type="SUPFAM" id="SSF54631">
    <property type="entry name" value="CBS-domain pair"/>
    <property type="match status" value="1"/>
</dbReference>
<dbReference type="InterPro" id="IPR005170">
    <property type="entry name" value="Transptr-assoc_dom"/>
</dbReference>
<keyword evidence="4 10" id="KW-0812">Transmembrane</keyword>
<feature type="region of interest" description="Disordered" evidence="11">
    <location>
        <begin position="444"/>
        <end position="485"/>
    </location>
</feature>
<gene>
    <name evidence="15" type="ORF">ACFQKB_04370</name>
</gene>
<evidence type="ECO:0000256" key="6">
    <source>
        <dbReference type="ARBA" id="ARBA00022989"/>
    </source>
</evidence>
<dbReference type="PROSITE" id="PS51846">
    <property type="entry name" value="CNNM"/>
    <property type="match status" value="1"/>
</dbReference>
<dbReference type="InterPro" id="IPR051676">
    <property type="entry name" value="UPF0053_domain"/>
</dbReference>
<keyword evidence="8 10" id="KW-0472">Membrane</keyword>
<dbReference type="Pfam" id="PF00571">
    <property type="entry name" value="CBS"/>
    <property type="match status" value="2"/>
</dbReference>
<evidence type="ECO:0000256" key="12">
    <source>
        <dbReference type="SAM" id="Phobius"/>
    </source>
</evidence>
<dbReference type="SUPFAM" id="SSF56176">
    <property type="entry name" value="FAD-binding/transporter-associated domain-like"/>
    <property type="match status" value="1"/>
</dbReference>
<dbReference type="SMART" id="SM01091">
    <property type="entry name" value="CorC_HlyC"/>
    <property type="match status" value="1"/>
</dbReference>
<reference evidence="16" key="1">
    <citation type="journal article" date="2019" name="Int. J. Syst. Evol. Microbiol.">
        <title>The Global Catalogue of Microorganisms (GCM) 10K type strain sequencing project: providing services to taxonomists for standard genome sequencing and annotation.</title>
        <authorList>
            <consortium name="The Broad Institute Genomics Platform"/>
            <consortium name="The Broad Institute Genome Sequencing Center for Infectious Disease"/>
            <person name="Wu L."/>
            <person name="Ma J."/>
        </authorList>
    </citation>
    <scope>NUCLEOTIDE SEQUENCE [LARGE SCALE GENOMIC DNA]</scope>
    <source>
        <strain evidence="16">JCM 3369</strain>
    </source>
</reference>
<feature type="transmembrane region" description="Helical" evidence="12">
    <location>
        <begin position="106"/>
        <end position="126"/>
    </location>
</feature>
<evidence type="ECO:0000259" key="13">
    <source>
        <dbReference type="PROSITE" id="PS51371"/>
    </source>
</evidence>
<evidence type="ECO:0000256" key="1">
    <source>
        <dbReference type="ARBA" id="ARBA00004651"/>
    </source>
</evidence>
<dbReference type="Gene3D" id="3.30.465.10">
    <property type="match status" value="1"/>
</dbReference>
<evidence type="ECO:0000256" key="7">
    <source>
        <dbReference type="ARBA" id="ARBA00023122"/>
    </source>
</evidence>
<dbReference type="Pfam" id="PF01595">
    <property type="entry name" value="CNNM"/>
    <property type="match status" value="1"/>
</dbReference>
<feature type="compositionally biased region" description="Basic and acidic residues" evidence="11">
    <location>
        <begin position="469"/>
        <end position="485"/>
    </location>
</feature>
<evidence type="ECO:0000256" key="8">
    <source>
        <dbReference type="ARBA" id="ARBA00023136"/>
    </source>
</evidence>
<feature type="transmembrane region" description="Helical" evidence="12">
    <location>
        <begin position="65"/>
        <end position="85"/>
    </location>
</feature>
<dbReference type="InterPro" id="IPR044751">
    <property type="entry name" value="Ion_transp-like_CBS"/>
</dbReference>
<comment type="subcellular location">
    <subcellularLocation>
        <location evidence="1">Cell membrane</location>
        <topology evidence="1">Multi-pass membrane protein</topology>
    </subcellularLocation>
</comment>
<evidence type="ECO:0000256" key="11">
    <source>
        <dbReference type="SAM" id="MobiDB-lite"/>
    </source>
</evidence>
<dbReference type="InterPro" id="IPR046342">
    <property type="entry name" value="CBS_dom_sf"/>
</dbReference>
<dbReference type="InterPro" id="IPR016169">
    <property type="entry name" value="FAD-bd_PCMH_sub2"/>
</dbReference>
<accession>A0ABW2CDD6</accession>
<dbReference type="InterPro" id="IPR036318">
    <property type="entry name" value="FAD-bd_PCMH-like_sf"/>
</dbReference>
<dbReference type="Pfam" id="PF03471">
    <property type="entry name" value="CorC_HlyC"/>
    <property type="match status" value="1"/>
</dbReference>
<keyword evidence="5" id="KW-0677">Repeat</keyword>
<evidence type="ECO:0000259" key="14">
    <source>
        <dbReference type="PROSITE" id="PS51846"/>
    </source>
</evidence>
<organism evidence="15 16">
    <name type="scientific">Actinomadura yumaensis</name>
    <dbReference type="NCBI Taxonomy" id="111807"/>
    <lineage>
        <taxon>Bacteria</taxon>
        <taxon>Bacillati</taxon>
        <taxon>Actinomycetota</taxon>
        <taxon>Actinomycetes</taxon>
        <taxon>Streptosporangiales</taxon>
        <taxon>Thermomonosporaceae</taxon>
        <taxon>Actinomadura</taxon>
    </lineage>
</organism>
<evidence type="ECO:0000256" key="10">
    <source>
        <dbReference type="PROSITE-ProRule" id="PRU01193"/>
    </source>
</evidence>
<sequence length="485" mass="50627">MAGKVGGVNAALGLLAVLVLTAATGYFVAQEFAFVTADRLDLEERGRNGDRAAERAVRVMERLSFMLSGAQLGITVTALVVGFIAKPALADLIAPALRAAGVPGGAAGGVAVALGFALATVVQMVLGELFPKNLALVRAESLARALAPSTLAYLMLAAPLIRLFDASANRLLRAVGIEPVEELHHGATLEELGHIIGESGEKLKDAHAALLERALAFSDLSAEEVMVPRVDAVTVPGDAPASTLSEVITASGHTRYPVVGESVDDVLGVVGLDELILLAPEEIPRTRVREIARAPVMLPSTLPLPEVVAQLQRGGGPMALVVDEYGGFAGLVTWEDVAEELVGEIADENEAGEDLAILRGEWWTVDAGLRMDEVAHETGIALPEGAYETVAGLIMERLHRVAEPGDVVTVPLAPTGMDEPPRHAVIEVMTVHRHVPELIRVRAVEDAPPDGDEPDAGPNAGPGGGTAADARRGRDGTGERKGGDR</sequence>
<evidence type="ECO:0000256" key="2">
    <source>
        <dbReference type="ARBA" id="ARBA00006337"/>
    </source>
</evidence>
<dbReference type="PANTHER" id="PTHR43099:SF6">
    <property type="entry name" value="UPF0053 PROTEIN RV1842C"/>
    <property type="match status" value="1"/>
</dbReference>
<proteinExistence type="inferred from homology"/>
<dbReference type="CDD" id="cd04590">
    <property type="entry name" value="CBS_pair_CorC_HlyC_assoc"/>
    <property type="match status" value="1"/>
</dbReference>
<dbReference type="PROSITE" id="PS51371">
    <property type="entry name" value="CBS"/>
    <property type="match status" value="2"/>
</dbReference>
<keyword evidence="6 10" id="KW-1133">Transmembrane helix</keyword>
<evidence type="ECO:0000313" key="16">
    <source>
        <dbReference type="Proteomes" id="UP001596380"/>
    </source>
</evidence>